<sequence>MDRGSGRARLWARAGSESRGGRLFVLAHGTYVAWRACTLVRDASLGLAVGARGWSTLELRRACALLSGVAAATPIAHTTSIAAAAAVSLSRLPSATSGGLLFISLCSDTYRFLFRHTVARATGWRRRGQHGASLLLVVGGGAWMKWRQGEPQHDRVRLRCLVMRWC</sequence>
<gene>
    <name evidence="1" type="ORF">BU14_0165s0027</name>
</gene>
<evidence type="ECO:0000313" key="1">
    <source>
        <dbReference type="EMBL" id="OSX77034.1"/>
    </source>
</evidence>
<dbReference type="AlphaFoldDB" id="A0A1X6P851"/>
<dbReference type="Proteomes" id="UP000218209">
    <property type="component" value="Unassembled WGS sequence"/>
</dbReference>
<name>A0A1X6P851_PORUM</name>
<keyword evidence="2" id="KW-1185">Reference proteome</keyword>
<protein>
    <submittedName>
        <fullName evidence="1">Uncharacterized protein</fullName>
    </submittedName>
</protein>
<reference evidence="1 2" key="1">
    <citation type="submission" date="2017-03" db="EMBL/GenBank/DDBJ databases">
        <title>WGS assembly of Porphyra umbilicalis.</title>
        <authorList>
            <person name="Brawley S.H."/>
            <person name="Blouin N.A."/>
            <person name="Ficko-Blean E."/>
            <person name="Wheeler G.L."/>
            <person name="Lohr M."/>
            <person name="Goodson H.V."/>
            <person name="Jenkins J.W."/>
            <person name="Blaby-Haas C.E."/>
            <person name="Helliwell K.E."/>
            <person name="Chan C."/>
            <person name="Marriage T."/>
            <person name="Bhattacharya D."/>
            <person name="Klein A.S."/>
            <person name="Badis Y."/>
            <person name="Brodie J."/>
            <person name="Cao Y."/>
            <person name="Collen J."/>
            <person name="Dittami S.M."/>
            <person name="Gachon C.M."/>
            <person name="Green B.R."/>
            <person name="Karpowicz S."/>
            <person name="Kim J.W."/>
            <person name="Kudahl U."/>
            <person name="Lin S."/>
            <person name="Michel G."/>
            <person name="Mittag M."/>
            <person name="Olson B.J."/>
            <person name="Pangilinan J."/>
            <person name="Peng Y."/>
            <person name="Qiu H."/>
            <person name="Shu S."/>
            <person name="Singer J.T."/>
            <person name="Smith A.G."/>
            <person name="Sprecher B.N."/>
            <person name="Wagner V."/>
            <person name="Wang W."/>
            <person name="Wang Z.-Y."/>
            <person name="Yan J."/>
            <person name="Yarish C."/>
            <person name="Zoeuner-Riek S."/>
            <person name="Zhuang Y."/>
            <person name="Zou Y."/>
            <person name="Lindquist E.A."/>
            <person name="Grimwood J."/>
            <person name="Barry K."/>
            <person name="Rokhsar D.S."/>
            <person name="Schmutz J."/>
            <person name="Stiller J.W."/>
            <person name="Grossman A.R."/>
            <person name="Prochnik S.E."/>
        </authorList>
    </citation>
    <scope>NUCLEOTIDE SEQUENCE [LARGE SCALE GENOMIC DNA]</scope>
    <source>
        <strain evidence="1">4086291</strain>
    </source>
</reference>
<accession>A0A1X6P851</accession>
<proteinExistence type="predicted"/>
<organism evidence="1 2">
    <name type="scientific">Porphyra umbilicalis</name>
    <name type="common">Purple laver</name>
    <name type="synonym">Red alga</name>
    <dbReference type="NCBI Taxonomy" id="2786"/>
    <lineage>
        <taxon>Eukaryota</taxon>
        <taxon>Rhodophyta</taxon>
        <taxon>Bangiophyceae</taxon>
        <taxon>Bangiales</taxon>
        <taxon>Bangiaceae</taxon>
        <taxon>Porphyra</taxon>
    </lineage>
</organism>
<evidence type="ECO:0000313" key="2">
    <source>
        <dbReference type="Proteomes" id="UP000218209"/>
    </source>
</evidence>
<dbReference type="EMBL" id="KV918848">
    <property type="protein sequence ID" value="OSX77034.1"/>
    <property type="molecule type" value="Genomic_DNA"/>
</dbReference>